<dbReference type="EMBL" id="KI912111">
    <property type="protein sequence ID" value="ETS83868.1"/>
    <property type="molecule type" value="Genomic_DNA"/>
</dbReference>
<dbReference type="InParanoid" id="W3XCP1"/>
<reference evidence="2" key="1">
    <citation type="journal article" date="2015" name="BMC Genomics">
        <title>Genomic and transcriptomic analysis of the endophytic fungus Pestalotiopsis fici reveals its lifestyle and high potential for synthesis of natural products.</title>
        <authorList>
            <person name="Wang X."/>
            <person name="Zhang X."/>
            <person name="Liu L."/>
            <person name="Xiang M."/>
            <person name="Wang W."/>
            <person name="Sun X."/>
            <person name="Che Y."/>
            <person name="Guo L."/>
            <person name="Liu G."/>
            <person name="Guo L."/>
            <person name="Wang C."/>
            <person name="Yin W.B."/>
            <person name="Stadler M."/>
            <person name="Zhang X."/>
            <person name="Liu X."/>
        </authorList>
    </citation>
    <scope>NUCLEOTIDE SEQUENCE [LARGE SCALE GENOMIC DNA]</scope>
    <source>
        <strain evidence="2">W106-1 / CGMCC3.15140</strain>
    </source>
</reference>
<evidence type="ECO:0000313" key="2">
    <source>
        <dbReference type="Proteomes" id="UP000030651"/>
    </source>
</evidence>
<evidence type="ECO:0008006" key="3">
    <source>
        <dbReference type="Google" id="ProtNLM"/>
    </source>
</evidence>
<dbReference type="Gene3D" id="3.40.462.20">
    <property type="match status" value="1"/>
</dbReference>
<accession>W3XCP1</accession>
<dbReference type="STRING" id="1229662.W3XCP1"/>
<dbReference type="KEGG" id="pfy:PFICI_05744"/>
<dbReference type="Gene3D" id="3.30.465.10">
    <property type="match status" value="1"/>
</dbReference>
<keyword evidence="2" id="KW-1185">Reference proteome</keyword>
<protein>
    <recommendedName>
        <fullName evidence="3">Berberine/berberine-like domain-containing protein</fullName>
    </recommendedName>
</protein>
<organism evidence="1 2">
    <name type="scientific">Pestalotiopsis fici (strain W106-1 / CGMCC3.15140)</name>
    <dbReference type="NCBI Taxonomy" id="1229662"/>
    <lineage>
        <taxon>Eukaryota</taxon>
        <taxon>Fungi</taxon>
        <taxon>Dikarya</taxon>
        <taxon>Ascomycota</taxon>
        <taxon>Pezizomycotina</taxon>
        <taxon>Sordariomycetes</taxon>
        <taxon>Xylariomycetidae</taxon>
        <taxon>Amphisphaeriales</taxon>
        <taxon>Sporocadaceae</taxon>
        <taxon>Pestalotiopsis</taxon>
    </lineage>
</organism>
<proteinExistence type="predicted"/>
<dbReference type="Proteomes" id="UP000030651">
    <property type="component" value="Unassembled WGS sequence"/>
</dbReference>
<dbReference type="GeneID" id="19270757"/>
<name>W3XCP1_PESFW</name>
<dbReference type="OrthoDB" id="415825at2759"/>
<sequence>MVIPWYTSKSLDTAGNQFGQDVRGYLNESAGNTQFSAYINFAHGDEALSSISGKSLPKLKQLRHKYDPLKRFNQWFAL</sequence>
<dbReference type="RefSeq" id="XP_007832516.1">
    <property type="nucleotide sequence ID" value="XM_007834325.1"/>
</dbReference>
<dbReference type="HOGENOM" id="CLU_2622800_0_0_1"/>
<dbReference type="AlphaFoldDB" id="W3XCP1"/>
<dbReference type="InterPro" id="IPR016169">
    <property type="entry name" value="FAD-bd_PCMH_sub2"/>
</dbReference>
<evidence type="ECO:0000313" key="1">
    <source>
        <dbReference type="EMBL" id="ETS83868.1"/>
    </source>
</evidence>
<gene>
    <name evidence="1" type="ORF">PFICI_05744</name>
</gene>